<evidence type="ECO:0000256" key="1">
    <source>
        <dbReference type="SAM" id="MobiDB-lite"/>
    </source>
</evidence>
<dbReference type="Gene3D" id="1.10.287.1490">
    <property type="match status" value="1"/>
</dbReference>
<name>A0A7K1KZ50_9ACTN</name>
<dbReference type="RefSeq" id="WP_156216412.1">
    <property type="nucleotide sequence ID" value="NZ_WOFH01000004.1"/>
</dbReference>
<feature type="compositionally biased region" description="Basic and acidic residues" evidence="1">
    <location>
        <begin position="309"/>
        <end position="344"/>
    </location>
</feature>
<evidence type="ECO:0000313" key="2">
    <source>
        <dbReference type="EMBL" id="MUN37347.1"/>
    </source>
</evidence>
<proteinExistence type="predicted"/>
<keyword evidence="3" id="KW-1185">Reference proteome</keyword>
<evidence type="ECO:0008006" key="4">
    <source>
        <dbReference type="Google" id="ProtNLM"/>
    </source>
</evidence>
<protein>
    <recommendedName>
        <fullName evidence="4">Chromosome segregation ATPase</fullName>
    </recommendedName>
</protein>
<dbReference type="AlphaFoldDB" id="A0A7K1KZ50"/>
<feature type="region of interest" description="Disordered" evidence="1">
    <location>
        <begin position="1"/>
        <end position="81"/>
    </location>
</feature>
<reference evidence="2 3" key="1">
    <citation type="submission" date="2019-11" db="EMBL/GenBank/DDBJ databases">
        <authorList>
            <person name="Cao P."/>
        </authorList>
    </citation>
    <scope>NUCLEOTIDE SEQUENCE [LARGE SCALE GENOMIC DNA]</scope>
    <source>
        <strain evidence="2 3">NEAU-AAG5</strain>
    </source>
</reference>
<feature type="compositionally biased region" description="Basic and acidic residues" evidence="1">
    <location>
        <begin position="361"/>
        <end position="380"/>
    </location>
</feature>
<feature type="region of interest" description="Disordered" evidence="1">
    <location>
        <begin position="205"/>
        <end position="224"/>
    </location>
</feature>
<dbReference type="EMBL" id="WOFH01000004">
    <property type="protein sequence ID" value="MUN37347.1"/>
    <property type="molecule type" value="Genomic_DNA"/>
</dbReference>
<sequence length="397" mass="43620">MRSEPDQASVNVPSGVQLTDEVVTAPGGAPDPDAPYGRCKQCQEPLPAPAGTGRRREYHRSGEGPGGQDCKEAARRARDSAVGAALAQPLQTLIAWTDREEAARRAHARLLRETADRDEKHAEALTELKETLAARNSELENEIAQARDAVTEADNARRSAERREQTARDQADAARDAVRQADERAAEAAERTRLAERAAAAEQVARAKAEQETAEAIKSGNQARAALEETRRRLAETEAHLRRVQGELERVRDERDDRAARLEASTADLAATRQALTEKDAVIGDLTTRLEHAEQQTDAVRRQGVQDLRTAREAAEREVDQARSRQLDAEETAERMRGERDQARTDLAVAQAGHRAQLQALERERAAARAEADAQRERAVTAEQQAASRHPSDRPGV</sequence>
<feature type="compositionally biased region" description="Basic and acidic residues" evidence="1">
    <location>
        <begin position="69"/>
        <end position="79"/>
    </location>
</feature>
<feature type="compositionally biased region" description="Basic and acidic residues" evidence="1">
    <location>
        <begin position="154"/>
        <end position="189"/>
    </location>
</feature>
<feature type="region of interest" description="Disordered" evidence="1">
    <location>
        <begin position="144"/>
        <end position="189"/>
    </location>
</feature>
<gene>
    <name evidence="2" type="ORF">GNZ18_12150</name>
</gene>
<feature type="region of interest" description="Disordered" evidence="1">
    <location>
        <begin position="309"/>
        <end position="397"/>
    </location>
</feature>
<organism evidence="2 3">
    <name type="scientific">Actinomadura litoris</name>
    <dbReference type="NCBI Taxonomy" id="2678616"/>
    <lineage>
        <taxon>Bacteria</taxon>
        <taxon>Bacillati</taxon>
        <taxon>Actinomycetota</taxon>
        <taxon>Actinomycetes</taxon>
        <taxon>Streptosporangiales</taxon>
        <taxon>Thermomonosporaceae</taxon>
        <taxon>Actinomadura</taxon>
    </lineage>
</organism>
<evidence type="ECO:0000313" key="3">
    <source>
        <dbReference type="Proteomes" id="UP000432015"/>
    </source>
</evidence>
<feature type="compositionally biased region" description="Polar residues" evidence="1">
    <location>
        <begin position="1"/>
        <end position="17"/>
    </location>
</feature>
<comment type="caution">
    <text evidence="2">The sequence shown here is derived from an EMBL/GenBank/DDBJ whole genome shotgun (WGS) entry which is preliminary data.</text>
</comment>
<feature type="compositionally biased region" description="Low complexity" evidence="1">
    <location>
        <begin position="25"/>
        <end position="35"/>
    </location>
</feature>
<accession>A0A7K1KZ50</accession>
<dbReference type="Proteomes" id="UP000432015">
    <property type="component" value="Unassembled WGS sequence"/>
</dbReference>